<dbReference type="InterPro" id="IPR049712">
    <property type="entry name" value="Poly_export"/>
</dbReference>
<sequence length="415" mass="44799">MIPVLITLLAALLSHGCARHSSEDMDKSALRFYGMPADNGDDFIHEKAPDSVFADGLNCSRFQNMGAALNYRTDKPINLNMSNMKASAKNDPILAQGLLLSPGDLVEVIIEDGEGFNGRYIVDNAGYVKLPIIGVIEAGGATTNKLEAKIELALVRAEIFQPASASVTIHVLNWSSIEVAVAGAVFQPGTVLINKKPTGVQNSEHLEAYGDYSTTRLLSEAIRAASGIRPDAKLDQIMLIRNGWQVQIDMTGMLSGNLVTDYPLVAGDRVIVPSTGCFQAHLVRPSQITPKGFRVFMSNLIDSSGDNSSAAIGRFSTNLPYGTRLLQAAVSANCVGGKEWTNAARRVVLASKNPITGETQVVERSVEQLMTMPNKGQINPYLMPNDAIACYDSDITNYRDIAKTLTDLIIPFKLL</sequence>
<accession>A0A1Y5EBY0</accession>
<reference evidence="4" key="1">
    <citation type="journal article" date="2017" name="Proc. Natl. Acad. Sci. U.S.A.">
        <title>Simulation of Deepwater Horizon oil plume reveals substrate specialization within a complex community of hydrocarbon degraders.</title>
        <authorList>
            <person name="Hu P."/>
            <person name="Dubinsky E.A."/>
            <person name="Probst A.J."/>
            <person name="Wang J."/>
            <person name="Sieber C.M.K."/>
            <person name="Tom L.M."/>
            <person name="Gardinali P."/>
            <person name="Banfield J.F."/>
            <person name="Atlas R.M."/>
            <person name="Andersen G.L."/>
        </authorList>
    </citation>
    <scope>NUCLEOTIDE SEQUENCE [LARGE SCALE GENOMIC DNA]</scope>
</reference>
<dbReference type="Pfam" id="PF02563">
    <property type="entry name" value="Poly_export"/>
    <property type="match status" value="1"/>
</dbReference>
<dbReference type="Gene3D" id="3.30.1950.10">
    <property type="entry name" value="wza like domain"/>
    <property type="match status" value="1"/>
</dbReference>
<keyword evidence="1" id="KW-0732">Signal</keyword>
<protein>
    <submittedName>
        <fullName evidence="3">Polysaccharide biosynthesis protein</fullName>
    </submittedName>
</protein>
<dbReference type="Proteomes" id="UP000243053">
    <property type="component" value="Unassembled WGS sequence"/>
</dbReference>
<evidence type="ECO:0000256" key="1">
    <source>
        <dbReference type="ARBA" id="ARBA00022729"/>
    </source>
</evidence>
<name>A0A1Y5EBY0_COLPS</name>
<proteinExistence type="predicted"/>
<dbReference type="PANTHER" id="PTHR33619:SF3">
    <property type="entry name" value="POLYSACCHARIDE EXPORT PROTEIN GFCE-RELATED"/>
    <property type="match status" value="1"/>
</dbReference>
<evidence type="ECO:0000313" key="4">
    <source>
        <dbReference type="Proteomes" id="UP000243053"/>
    </source>
</evidence>
<dbReference type="GO" id="GO:0015159">
    <property type="term" value="F:polysaccharide transmembrane transporter activity"/>
    <property type="evidence" value="ECO:0007669"/>
    <property type="project" value="InterPro"/>
</dbReference>
<feature type="domain" description="Polysaccharide export protein N-terminal" evidence="2">
    <location>
        <begin position="97"/>
        <end position="169"/>
    </location>
</feature>
<comment type="caution">
    <text evidence="3">The sequence shown here is derived from an EMBL/GenBank/DDBJ whole genome shotgun (WGS) entry which is preliminary data.</text>
</comment>
<dbReference type="AlphaFoldDB" id="A0A1Y5EBY0"/>
<dbReference type="InterPro" id="IPR003715">
    <property type="entry name" value="Poly_export_N"/>
</dbReference>
<dbReference type="Gene3D" id="3.10.560.10">
    <property type="entry name" value="Outer membrane lipoprotein wza domain like"/>
    <property type="match status" value="1"/>
</dbReference>
<organism evidence="3 4">
    <name type="scientific">Colwellia psychrerythraea</name>
    <name type="common">Vibrio psychroerythus</name>
    <dbReference type="NCBI Taxonomy" id="28229"/>
    <lineage>
        <taxon>Bacteria</taxon>
        <taxon>Pseudomonadati</taxon>
        <taxon>Pseudomonadota</taxon>
        <taxon>Gammaproteobacteria</taxon>
        <taxon>Alteromonadales</taxon>
        <taxon>Colwelliaceae</taxon>
        <taxon>Colwellia</taxon>
    </lineage>
</organism>
<gene>
    <name evidence="3" type="ORF">A9Q75_11680</name>
</gene>
<evidence type="ECO:0000259" key="2">
    <source>
        <dbReference type="Pfam" id="PF02563"/>
    </source>
</evidence>
<evidence type="ECO:0000313" key="3">
    <source>
        <dbReference type="EMBL" id="OUR79800.1"/>
    </source>
</evidence>
<dbReference type="PANTHER" id="PTHR33619">
    <property type="entry name" value="POLYSACCHARIDE EXPORT PROTEIN GFCE-RELATED"/>
    <property type="match status" value="1"/>
</dbReference>
<dbReference type="EMBL" id="MAAF01000070">
    <property type="protein sequence ID" value="OUR79800.1"/>
    <property type="molecule type" value="Genomic_DNA"/>
</dbReference>